<comment type="caution">
    <text evidence="2">The sequence shown here is derived from an EMBL/GenBank/DDBJ whole genome shotgun (WGS) entry which is preliminary data.</text>
</comment>
<dbReference type="AlphaFoldDB" id="A0ABC8SUF1"/>
<feature type="region of interest" description="Disordered" evidence="1">
    <location>
        <begin position="153"/>
        <end position="200"/>
    </location>
</feature>
<organism evidence="2 3">
    <name type="scientific">Ilex paraguariensis</name>
    <name type="common">yerba mate</name>
    <dbReference type="NCBI Taxonomy" id="185542"/>
    <lineage>
        <taxon>Eukaryota</taxon>
        <taxon>Viridiplantae</taxon>
        <taxon>Streptophyta</taxon>
        <taxon>Embryophyta</taxon>
        <taxon>Tracheophyta</taxon>
        <taxon>Spermatophyta</taxon>
        <taxon>Magnoliopsida</taxon>
        <taxon>eudicotyledons</taxon>
        <taxon>Gunneridae</taxon>
        <taxon>Pentapetalae</taxon>
        <taxon>asterids</taxon>
        <taxon>campanulids</taxon>
        <taxon>Aquifoliales</taxon>
        <taxon>Aquifoliaceae</taxon>
        <taxon>Ilex</taxon>
    </lineage>
</organism>
<feature type="compositionally biased region" description="Polar residues" evidence="1">
    <location>
        <begin position="1"/>
        <end position="17"/>
    </location>
</feature>
<accession>A0ABC8SUF1</accession>
<gene>
    <name evidence="2" type="ORF">ILEXP_LOCUS29428</name>
</gene>
<proteinExistence type="predicted"/>
<keyword evidence="3" id="KW-1185">Reference proteome</keyword>
<dbReference type="Proteomes" id="UP001642360">
    <property type="component" value="Unassembled WGS sequence"/>
</dbReference>
<name>A0ABC8SUF1_9AQUA</name>
<feature type="region of interest" description="Disordered" evidence="1">
    <location>
        <begin position="1"/>
        <end position="132"/>
    </location>
</feature>
<feature type="compositionally biased region" description="Basic and acidic residues" evidence="1">
    <location>
        <begin position="114"/>
        <end position="124"/>
    </location>
</feature>
<feature type="region of interest" description="Disordered" evidence="1">
    <location>
        <begin position="641"/>
        <end position="672"/>
    </location>
</feature>
<feature type="compositionally biased region" description="Low complexity" evidence="1">
    <location>
        <begin position="155"/>
        <end position="165"/>
    </location>
</feature>
<reference evidence="2 3" key="1">
    <citation type="submission" date="2024-02" db="EMBL/GenBank/DDBJ databases">
        <authorList>
            <person name="Vignale AGUSTIN F."/>
            <person name="Sosa J E."/>
            <person name="Modenutti C."/>
        </authorList>
    </citation>
    <scope>NUCLEOTIDE SEQUENCE [LARGE SCALE GENOMIC DNA]</scope>
</reference>
<feature type="region of interest" description="Disordered" evidence="1">
    <location>
        <begin position="449"/>
        <end position="479"/>
    </location>
</feature>
<feature type="compositionally biased region" description="Basic and acidic residues" evidence="1">
    <location>
        <begin position="461"/>
        <end position="474"/>
    </location>
</feature>
<evidence type="ECO:0000313" key="2">
    <source>
        <dbReference type="EMBL" id="CAK9160655.1"/>
    </source>
</evidence>
<evidence type="ECO:0000313" key="3">
    <source>
        <dbReference type="Proteomes" id="UP001642360"/>
    </source>
</evidence>
<protein>
    <submittedName>
        <fullName evidence="2">Uncharacterized protein</fullName>
    </submittedName>
</protein>
<feature type="compositionally biased region" description="Polar residues" evidence="1">
    <location>
        <begin position="661"/>
        <end position="672"/>
    </location>
</feature>
<feature type="compositionally biased region" description="Polar residues" evidence="1">
    <location>
        <begin position="104"/>
        <end position="113"/>
    </location>
</feature>
<sequence length="771" mass="84905">MGNEMGNRNVSGMQEESTAVEAPEKTSQEAAPTNEMKGENHIIPEAEGKDFHKKIAVLSSDEHSCTRLPQVENQKSGGREEAETELNPPPQSSEDPIESHDAASQDSEIQRASSPKDDGNHEKSQGSNLLNNMLGISDQQIWEELIIGAEKVETSSSNCNSESASLDVDPKSDQHVRVANHTEPPAIDHSESPLSSEKTLGSSISCFSEENVQLLDTEDAQNLAVSEFFDTKLFNVEKKEDDLSAEKTASQQEKLVETRICEEKSEISCGGDLSKITLSPTFFDGLGNNCNVQLPPEINFRTDDSSNSFSEAVPQASSLDPFQEVSEAQEKCVVLIEDAKLMRNGSEIGGNKGKTDQTQFSDWAANEFMTEEANSSQSETIMIGYDCKKNEKETLVVSNSPVINKVHQIEEVKVTDNGDKSGLDDTILNPVSEELGKDSEEVTERMPEIGTGPTELTVTSDSHEEERPTEKEKNSCSIGGETEHCMQGQGLLSPSPASPFKPQYQKEDTLVVCEAAENRTALVADLNQQDFSELFLNKVLIDDAKNATKPTLVSTTEMENSKPRKELAQNVQKTLVKINETETPAMQSNEQCAKGEKSAFSCSSFEVREIMGRLSTEANPENQRNQVELRKSPSFHFDLSLGTRSEESDRTPLLHNDKTATRSSSSRIEMRSQIPTAQTGYARDLIQYKTVEEKTIRMERSDSENSRGSFLSLLKKEERTNVVVTVQEKESCVSDKQEVNELALTSQKGSGKRKPRASLFSTCICCAAAIH</sequence>
<evidence type="ECO:0000256" key="1">
    <source>
        <dbReference type="SAM" id="MobiDB-lite"/>
    </source>
</evidence>
<feature type="compositionally biased region" description="Basic and acidic residues" evidence="1">
    <location>
        <begin position="36"/>
        <end position="50"/>
    </location>
</feature>
<feature type="compositionally biased region" description="Basic and acidic residues" evidence="1">
    <location>
        <begin position="644"/>
        <end position="660"/>
    </location>
</feature>
<dbReference type="EMBL" id="CAUOFW020003558">
    <property type="protein sequence ID" value="CAK9160655.1"/>
    <property type="molecule type" value="Genomic_DNA"/>
</dbReference>